<evidence type="ECO:0000313" key="4">
    <source>
        <dbReference type="EMBL" id="MFB9261003.1"/>
    </source>
</evidence>
<evidence type="ECO:0000313" key="5">
    <source>
        <dbReference type="Proteomes" id="UP001589700"/>
    </source>
</evidence>
<protein>
    <recommendedName>
        <fullName evidence="6">Conjugal transfer protein TrbL</fullName>
    </recommendedName>
</protein>
<feature type="transmembrane region" description="Helical" evidence="2">
    <location>
        <begin position="331"/>
        <end position="355"/>
    </location>
</feature>
<feature type="region of interest" description="Disordered" evidence="1">
    <location>
        <begin position="477"/>
        <end position="610"/>
    </location>
</feature>
<dbReference type="Proteomes" id="UP001589700">
    <property type="component" value="Unassembled WGS sequence"/>
</dbReference>
<name>A0ABV5JVD6_9ACTN</name>
<feature type="transmembrane region" description="Helical" evidence="2">
    <location>
        <begin position="282"/>
        <end position="300"/>
    </location>
</feature>
<feature type="transmembrane region" description="Helical" evidence="2">
    <location>
        <begin position="228"/>
        <end position="253"/>
    </location>
</feature>
<feature type="compositionally biased region" description="Low complexity" evidence="1">
    <location>
        <begin position="542"/>
        <end position="551"/>
    </location>
</feature>
<feature type="signal peptide" evidence="3">
    <location>
        <begin position="1"/>
        <end position="33"/>
    </location>
</feature>
<dbReference type="RefSeq" id="WP_380024117.1">
    <property type="nucleotide sequence ID" value="NZ_JBHMDY010000011.1"/>
</dbReference>
<dbReference type="PANTHER" id="PTHR48226:SF1">
    <property type="entry name" value="WAS_WASL-INTERACTING PROTEIN FAMILY MEMBER 1"/>
    <property type="match status" value="1"/>
</dbReference>
<dbReference type="InterPro" id="IPR053099">
    <property type="entry name" value="WAS/WASL-interacting_domain"/>
</dbReference>
<feature type="compositionally biased region" description="Gly residues" evidence="1">
    <location>
        <begin position="553"/>
        <end position="567"/>
    </location>
</feature>
<feature type="chain" id="PRO_5045729705" description="Conjugal transfer protein TrbL" evidence="3">
    <location>
        <begin position="34"/>
        <end position="610"/>
    </location>
</feature>
<feature type="region of interest" description="Disordered" evidence="1">
    <location>
        <begin position="39"/>
        <end position="112"/>
    </location>
</feature>
<gene>
    <name evidence="4" type="ORF">ACFFVD_14465</name>
</gene>
<dbReference type="PRINTS" id="PR01228">
    <property type="entry name" value="EGGSHELL"/>
</dbReference>
<keyword evidence="2" id="KW-0812">Transmembrane</keyword>
<accession>A0ABV5JVD6</accession>
<feature type="transmembrane region" description="Helical" evidence="2">
    <location>
        <begin position="189"/>
        <end position="207"/>
    </location>
</feature>
<dbReference type="EMBL" id="JBHMDY010000011">
    <property type="protein sequence ID" value="MFB9261003.1"/>
    <property type="molecule type" value="Genomic_DNA"/>
</dbReference>
<feature type="compositionally biased region" description="Gly residues" evidence="1">
    <location>
        <begin position="528"/>
        <end position="539"/>
    </location>
</feature>
<evidence type="ECO:0000256" key="3">
    <source>
        <dbReference type="SAM" id="SignalP"/>
    </source>
</evidence>
<feature type="compositionally biased region" description="Acidic residues" evidence="1">
    <location>
        <begin position="46"/>
        <end position="107"/>
    </location>
</feature>
<proteinExistence type="predicted"/>
<comment type="caution">
    <text evidence="4">The sequence shown here is derived from an EMBL/GenBank/DDBJ whole genome shotgun (WGS) entry which is preliminary data.</text>
</comment>
<dbReference type="PANTHER" id="PTHR48226">
    <property type="entry name" value="OS06G0326200 PROTEIN"/>
    <property type="match status" value="1"/>
</dbReference>
<keyword evidence="5" id="KW-1185">Reference proteome</keyword>
<feature type="region of interest" description="Disordered" evidence="1">
    <location>
        <begin position="429"/>
        <end position="464"/>
    </location>
</feature>
<feature type="transmembrane region" description="Helical" evidence="2">
    <location>
        <begin position="307"/>
        <end position="325"/>
    </location>
</feature>
<evidence type="ECO:0000256" key="2">
    <source>
        <dbReference type="SAM" id="Phobius"/>
    </source>
</evidence>
<feature type="compositionally biased region" description="Gly residues" evidence="1">
    <location>
        <begin position="437"/>
        <end position="464"/>
    </location>
</feature>
<organism evidence="4 5">
    <name type="scientific">Dietzia aerolata</name>
    <dbReference type="NCBI Taxonomy" id="595984"/>
    <lineage>
        <taxon>Bacteria</taxon>
        <taxon>Bacillati</taxon>
        <taxon>Actinomycetota</taxon>
        <taxon>Actinomycetes</taxon>
        <taxon>Mycobacteriales</taxon>
        <taxon>Dietziaceae</taxon>
        <taxon>Dietzia</taxon>
    </lineage>
</organism>
<keyword evidence="2" id="KW-1133">Transmembrane helix</keyword>
<reference evidence="4 5" key="1">
    <citation type="submission" date="2024-09" db="EMBL/GenBank/DDBJ databases">
        <authorList>
            <person name="Sun Q."/>
            <person name="Mori K."/>
        </authorList>
    </citation>
    <scope>NUCLEOTIDE SEQUENCE [LARGE SCALE GENOMIC DNA]</scope>
    <source>
        <strain evidence="4 5">CCM 7659</strain>
    </source>
</reference>
<evidence type="ECO:0008006" key="6">
    <source>
        <dbReference type="Google" id="ProtNLM"/>
    </source>
</evidence>
<keyword evidence="3" id="KW-0732">Signal</keyword>
<keyword evidence="2" id="KW-0472">Membrane</keyword>
<feature type="transmembrane region" description="Helical" evidence="2">
    <location>
        <begin position="367"/>
        <end position="388"/>
    </location>
</feature>
<evidence type="ECO:0000256" key="1">
    <source>
        <dbReference type="SAM" id="MobiDB-lite"/>
    </source>
</evidence>
<sequence length="610" mass="61184">MVNHRRRFALRLLLSLFGLAPVAMIVGALPALAQTVPGADTGTGTDGEDQDADTGTDGEDQDADTGTDGEDQDADTGTDGEDQDADTGTDGEDQDADTGTDGEDQGDESGFFDGGLLGGECSVLDVGCNSENVVSEIADSTLGKLIDLTMALAAQLFAYLMDFFQRDPISDPDAIRASIDWATGITSDLVIYAVAFSLVIGAGRIATARADQQMQLGSSTASATMKAAAAAAASGPVLMTLIAATDALANYLFEQAGDINVAKERIQTMLVTEDSELTVERLLLLILAVMAIFAFLDLLMQLFMRQFLFIAATVFLPIAGAASSGEQGKAIWSALLRLLTGLLLFKPICALVFALGIRYANDQPADAGNDFITILLFISPVLAMPILLQLVGGAGGSPGGGMMAMGGTLGLAKAASGMGRQAVSAGRGVGSLATSVGRGGGSSGGGGRGGPSGPTRPVGGGVGNAGFVGGSGFAGGSSGGGGRGGGSFGAGARGGPGGAGGGRGGANHPAPRRSQTAQPRASSQAGQKPGGQSPGGQKPGDGKPSGPSQPGTGRPGPGADSGPGGGRQTRTTEAAQQRKRLGQDWSMYRQDPVRPSSDNTPSGSGRRRGR</sequence>
<feature type="compositionally biased region" description="Gly residues" evidence="1">
    <location>
        <begin position="477"/>
        <end position="505"/>
    </location>
</feature>